<keyword evidence="7 8" id="KW-0472">Membrane</keyword>
<dbReference type="GO" id="GO:0005886">
    <property type="term" value="C:plasma membrane"/>
    <property type="evidence" value="ECO:0007669"/>
    <property type="project" value="UniProtKB-SubCell"/>
</dbReference>
<dbReference type="AlphaFoldDB" id="A0A1F6VCU1"/>
<evidence type="ECO:0000256" key="8">
    <source>
        <dbReference type="SAM" id="Phobius"/>
    </source>
</evidence>
<gene>
    <name evidence="9" type="ORF">A2W18_01760</name>
</gene>
<feature type="transmembrane region" description="Helical" evidence="8">
    <location>
        <begin position="134"/>
        <end position="153"/>
    </location>
</feature>
<evidence type="ECO:0000256" key="2">
    <source>
        <dbReference type="ARBA" id="ARBA00007776"/>
    </source>
</evidence>
<evidence type="ECO:0000256" key="5">
    <source>
        <dbReference type="ARBA" id="ARBA00022960"/>
    </source>
</evidence>
<dbReference type="Proteomes" id="UP000179076">
    <property type="component" value="Unassembled WGS sequence"/>
</dbReference>
<evidence type="ECO:0000256" key="3">
    <source>
        <dbReference type="ARBA" id="ARBA00022475"/>
    </source>
</evidence>
<keyword evidence="4 8" id="KW-0812">Transmembrane</keyword>
<reference evidence="9 10" key="1">
    <citation type="journal article" date="2016" name="Nat. Commun.">
        <title>Thousands of microbial genomes shed light on interconnected biogeochemical processes in an aquifer system.</title>
        <authorList>
            <person name="Anantharaman K."/>
            <person name="Brown C.T."/>
            <person name="Hug L.A."/>
            <person name="Sharon I."/>
            <person name="Castelle C.J."/>
            <person name="Probst A.J."/>
            <person name="Thomas B.C."/>
            <person name="Singh A."/>
            <person name="Wilkins M.J."/>
            <person name="Karaoz U."/>
            <person name="Brodie E.L."/>
            <person name="Williams K.H."/>
            <person name="Hubbard S.S."/>
            <person name="Banfield J.F."/>
        </authorList>
    </citation>
    <scope>NUCLEOTIDE SEQUENCE [LARGE SCALE GENOMIC DNA]</scope>
</reference>
<keyword evidence="5" id="KW-0133">Cell shape</keyword>
<protein>
    <submittedName>
        <fullName evidence="9">Rod shape-determining protein MreD</fullName>
    </submittedName>
</protein>
<proteinExistence type="inferred from homology"/>
<evidence type="ECO:0000256" key="4">
    <source>
        <dbReference type="ARBA" id="ARBA00022692"/>
    </source>
</evidence>
<keyword evidence="6 8" id="KW-1133">Transmembrane helix</keyword>
<comment type="caution">
    <text evidence="9">The sequence shown here is derived from an EMBL/GenBank/DDBJ whole genome shotgun (WGS) entry which is preliminary data.</text>
</comment>
<evidence type="ECO:0000256" key="1">
    <source>
        <dbReference type="ARBA" id="ARBA00004651"/>
    </source>
</evidence>
<dbReference type="PANTHER" id="PTHR37484">
    <property type="entry name" value="ROD SHAPE-DETERMINING PROTEIN MRED"/>
    <property type="match status" value="1"/>
</dbReference>
<name>A0A1F6VCU1_9PROT</name>
<comment type="subcellular location">
    <subcellularLocation>
        <location evidence="1">Cell membrane</location>
        <topology evidence="1">Multi-pass membrane protein</topology>
    </subcellularLocation>
</comment>
<dbReference type="PIRSF" id="PIRSF018472">
    <property type="entry name" value="MreD_proteobac"/>
    <property type="match status" value="1"/>
</dbReference>
<evidence type="ECO:0000256" key="6">
    <source>
        <dbReference type="ARBA" id="ARBA00022989"/>
    </source>
</evidence>
<dbReference type="GO" id="GO:0008360">
    <property type="term" value="P:regulation of cell shape"/>
    <property type="evidence" value="ECO:0007669"/>
    <property type="project" value="UniProtKB-KW"/>
</dbReference>
<dbReference type="InterPro" id="IPR007227">
    <property type="entry name" value="Cell_shape_determining_MreD"/>
</dbReference>
<comment type="similarity">
    <text evidence="2">Belongs to the MreD family.</text>
</comment>
<evidence type="ECO:0000313" key="10">
    <source>
        <dbReference type="Proteomes" id="UP000179076"/>
    </source>
</evidence>
<dbReference type="EMBL" id="MFSP01000060">
    <property type="protein sequence ID" value="OGI67467.1"/>
    <property type="molecule type" value="Genomic_DNA"/>
</dbReference>
<keyword evidence="3" id="KW-1003">Cell membrane</keyword>
<sequence length="163" mass="18338">MNPSTTTRGRLILVAIFGVALFMNVLPGPTWAEPFIPDWVALTLIYWCMAAPQRISVGVGWTLGIILDVLYGSLLGQHALAKAVIAFLTVHLHPQLRMFPRWQQAVSVFVLLVVNQLLITWIRGATGQAPGTAAYWTPSIVGMLLWPWLFVILRDIRRRWHLS</sequence>
<dbReference type="Pfam" id="PF04093">
    <property type="entry name" value="MreD"/>
    <property type="match status" value="1"/>
</dbReference>
<evidence type="ECO:0000256" key="7">
    <source>
        <dbReference type="ARBA" id="ARBA00023136"/>
    </source>
</evidence>
<dbReference type="PANTHER" id="PTHR37484:SF1">
    <property type="entry name" value="ROD SHAPE-DETERMINING PROTEIN MRED"/>
    <property type="match status" value="1"/>
</dbReference>
<accession>A0A1F6VCU1</accession>
<dbReference type="NCBIfam" id="TIGR03426">
    <property type="entry name" value="shape_MreD"/>
    <property type="match status" value="1"/>
</dbReference>
<dbReference type="InterPro" id="IPR026034">
    <property type="entry name" value="MreD_proteobac"/>
</dbReference>
<feature type="transmembrane region" description="Helical" evidence="8">
    <location>
        <begin position="102"/>
        <end position="122"/>
    </location>
</feature>
<organism evidence="9 10">
    <name type="scientific">Candidatus Muproteobacteria bacterium RBG_16_60_9</name>
    <dbReference type="NCBI Taxonomy" id="1817755"/>
    <lineage>
        <taxon>Bacteria</taxon>
        <taxon>Pseudomonadati</taxon>
        <taxon>Pseudomonadota</taxon>
        <taxon>Candidatus Muproteobacteria</taxon>
    </lineage>
</organism>
<evidence type="ECO:0000313" key="9">
    <source>
        <dbReference type="EMBL" id="OGI67467.1"/>
    </source>
</evidence>